<dbReference type="InterPro" id="IPR049829">
    <property type="entry name" value="MptA/B-like"/>
</dbReference>
<dbReference type="Pfam" id="PF26314">
    <property type="entry name" value="MptA_B_family"/>
    <property type="match status" value="1"/>
</dbReference>
<evidence type="ECO:0000256" key="2">
    <source>
        <dbReference type="ARBA" id="ARBA00022676"/>
    </source>
</evidence>
<evidence type="ECO:0000256" key="9">
    <source>
        <dbReference type="SAM" id="Phobius"/>
    </source>
</evidence>
<name>A0A1S1R3L3_9ACTN</name>
<feature type="compositionally biased region" description="Basic and acidic residues" evidence="8">
    <location>
        <begin position="29"/>
        <end position="39"/>
    </location>
</feature>
<feature type="transmembrane region" description="Helical" evidence="9">
    <location>
        <begin position="45"/>
        <end position="62"/>
    </location>
</feature>
<evidence type="ECO:0000313" key="11">
    <source>
        <dbReference type="Proteomes" id="UP000179769"/>
    </source>
</evidence>
<keyword evidence="4 9" id="KW-0812">Transmembrane</keyword>
<sequence>MTTQGDPRAARRGAAVRADGPAELVGPSHPERHGRVDRGAGDRPAWRLILAGAIAAALAMISEARLGPRDPEVADPSSWWGILPSGQPADTARGVLAATAGLAVIGLCLSWLLLLARARRGTISPRAAGAAALAWAVPFAVGPPLFSRDVYAYAAQGELARHGLDPATHGINSLLSREAGGGLFIAAVDPRWRDTHAPYGGLGVGVERACAALGDLLGTGAAGTVAALRVVALISTVLLVALALRLPGGPRRADQGGRSGRCRSGRTVAIVLALLAANPFVIIHLVGGAHLDALAAALLVAALVIDRGRGTGRAPSWALGATAVAFACLAGSVKATAFLGAGWLVFVHVRDAWHSGPAAATGRPGRRTATIGTALAANTVAAALALLAGMAAGGFGPTWIGALATSGKLETGIAPASVFATLVDLAPRIVGLEWPGDSDAVLGATRALVLAVVGLTVAWLALRTWPARATARPAAQATRPLTPDAVRPTGPEPGRRDDLVVVGFGGMALVLGSPVVYPWYLALSVPFLAALVALAPSPPGRQTRAAVGLIAVTSVWLCLATLSPLAATWRLLGRADPLLGAALVVVLAAVVSAATVPAVRRRTTVRRRTIPAPQPEARTRPR</sequence>
<evidence type="ECO:0000256" key="7">
    <source>
        <dbReference type="ARBA" id="ARBA00043987"/>
    </source>
</evidence>
<keyword evidence="5 9" id="KW-1133">Transmembrane helix</keyword>
<evidence type="ECO:0000256" key="1">
    <source>
        <dbReference type="ARBA" id="ARBA00004141"/>
    </source>
</evidence>
<evidence type="ECO:0000256" key="8">
    <source>
        <dbReference type="SAM" id="MobiDB-lite"/>
    </source>
</evidence>
<reference evidence="11" key="1">
    <citation type="submission" date="2016-07" db="EMBL/GenBank/DDBJ databases">
        <title>Frankia sp. NRRL B-16219 Genome sequencing.</title>
        <authorList>
            <person name="Ghodhbane-Gtari F."/>
            <person name="Swanson E."/>
            <person name="Gueddou A."/>
            <person name="Louati M."/>
            <person name="Nouioui I."/>
            <person name="Hezbri K."/>
            <person name="Abebe-Akele F."/>
            <person name="Simpson S."/>
            <person name="Morris K."/>
            <person name="Thomas K."/>
            <person name="Gtari M."/>
            <person name="Tisa L.S."/>
        </authorList>
    </citation>
    <scope>NUCLEOTIDE SEQUENCE [LARGE SCALE GENOMIC DNA]</scope>
    <source>
        <strain evidence="11">NRRL B-16219</strain>
    </source>
</reference>
<comment type="caution">
    <text evidence="10">The sequence shown here is derived from an EMBL/GenBank/DDBJ whole genome shotgun (WGS) entry which is preliminary data.</text>
</comment>
<feature type="transmembrane region" description="Helical" evidence="9">
    <location>
        <begin position="578"/>
        <end position="599"/>
    </location>
</feature>
<feature type="transmembrane region" description="Helical" evidence="9">
    <location>
        <begin position="547"/>
        <end position="572"/>
    </location>
</feature>
<comment type="similarity">
    <text evidence="7">Belongs to the MptA/B family.</text>
</comment>
<evidence type="ECO:0000256" key="4">
    <source>
        <dbReference type="ARBA" id="ARBA00022692"/>
    </source>
</evidence>
<feature type="transmembrane region" description="Helical" evidence="9">
    <location>
        <begin position="317"/>
        <end position="346"/>
    </location>
</feature>
<accession>A0A1S1R3L3</accession>
<feature type="compositionally biased region" description="Low complexity" evidence="8">
    <location>
        <begin position="473"/>
        <end position="483"/>
    </location>
</feature>
<evidence type="ECO:0000256" key="6">
    <source>
        <dbReference type="ARBA" id="ARBA00023136"/>
    </source>
</evidence>
<feature type="transmembrane region" description="Helical" evidence="9">
    <location>
        <begin position="519"/>
        <end position="535"/>
    </location>
</feature>
<organism evidence="10 11">
    <name type="scientific">Parafrankia soli</name>
    <dbReference type="NCBI Taxonomy" id="2599596"/>
    <lineage>
        <taxon>Bacteria</taxon>
        <taxon>Bacillati</taxon>
        <taxon>Actinomycetota</taxon>
        <taxon>Actinomycetes</taxon>
        <taxon>Frankiales</taxon>
        <taxon>Frankiaceae</taxon>
        <taxon>Parafrankia</taxon>
    </lineage>
</organism>
<feature type="transmembrane region" description="Helical" evidence="9">
    <location>
        <begin position="94"/>
        <end position="115"/>
    </location>
</feature>
<gene>
    <name evidence="10" type="ORF">BBK14_12855</name>
</gene>
<evidence type="ECO:0008006" key="12">
    <source>
        <dbReference type="Google" id="ProtNLM"/>
    </source>
</evidence>
<keyword evidence="6 9" id="KW-0472">Membrane</keyword>
<evidence type="ECO:0000256" key="3">
    <source>
        <dbReference type="ARBA" id="ARBA00022679"/>
    </source>
</evidence>
<keyword evidence="11" id="KW-1185">Reference proteome</keyword>
<keyword evidence="3" id="KW-0808">Transferase</keyword>
<feature type="transmembrane region" description="Helical" evidence="9">
    <location>
        <begin position="127"/>
        <end position="146"/>
    </location>
</feature>
<feature type="region of interest" description="Disordered" evidence="8">
    <location>
        <begin position="473"/>
        <end position="494"/>
    </location>
</feature>
<feature type="transmembrane region" description="Helical" evidence="9">
    <location>
        <begin position="265"/>
        <end position="283"/>
    </location>
</feature>
<evidence type="ECO:0000313" key="10">
    <source>
        <dbReference type="EMBL" id="OHV40095.1"/>
    </source>
</evidence>
<feature type="region of interest" description="Disordered" evidence="8">
    <location>
        <begin position="1"/>
        <end position="39"/>
    </location>
</feature>
<feature type="compositionally biased region" description="Low complexity" evidence="8">
    <location>
        <begin position="12"/>
        <end position="22"/>
    </location>
</feature>
<protein>
    <recommendedName>
        <fullName evidence="12">DUF2029 domain-containing protein</fullName>
    </recommendedName>
</protein>
<dbReference type="GO" id="GO:0016757">
    <property type="term" value="F:glycosyltransferase activity"/>
    <property type="evidence" value="ECO:0007669"/>
    <property type="project" value="UniProtKB-KW"/>
</dbReference>
<dbReference type="EMBL" id="MAXA01000080">
    <property type="protein sequence ID" value="OHV40095.1"/>
    <property type="molecule type" value="Genomic_DNA"/>
</dbReference>
<keyword evidence="2" id="KW-0328">Glycosyltransferase</keyword>
<dbReference type="Proteomes" id="UP000179769">
    <property type="component" value="Unassembled WGS sequence"/>
</dbReference>
<dbReference type="GO" id="GO:0016020">
    <property type="term" value="C:membrane"/>
    <property type="evidence" value="ECO:0007669"/>
    <property type="project" value="UniProtKB-SubCell"/>
</dbReference>
<feature type="transmembrane region" description="Helical" evidence="9">
    <location>
        <begin position="497"/>
        <end position="513"/>
    </location>
</feature>
<dbReference type="RefSeq" id="WP_071060794.1">
    <property type="nucleotide sequence ID" value="NZ_MAXA01000080.1"/>
</dbReference>
<feature type="transmembrane region" description="Helical" evidence="9">
    <location>
        <begin position="380"/>
        <end position="400"/>
    </location>
</feature>
<feature type="transmembrane region" description="Helical" evidence="9">
    <location>
        <begin position="226"/>
        <end position="244"/>
    </location>
</feature>
<comment type="subcellular location">
    <subcellularLocation>
        <location evidence="1">Membrane</location>
        <topology evidence="1">Multi-pass membrane protein</topology>
    </subcellularLocation>
</comment>
<dbReference type="NCBIfam" id="NF038066">
    <property type="entry name" value="MptB"/>
    <property type="match status" value="1"/>
</dbReference>
<dbReference type="AlphaFoldDB" id="A0A1S1R3L3"/>
<feature type="transmembrane region" description="Helical" evidence="9">
    <location>
        <begin position="442"/>
        <end position="462"/>
    </location>
</feature>
<proteinExistence type="inferred from homology"/>
<evidence type="ECO:0000256" key="5">
    <source>
        <dbReference type="ARBA" id="ARBA00022989"/>
    </source>
</evidence>